<name>A0A9P4K7G5_9PLEO</name>
<evidence type="ECO:0000313" key="2">
    <source>
        <dbReference type="EMBL" id="KAF2262398.1"/>
    </source>
</evidence>
<gene>
    <name evidence="2" type="ORF">CC78DRAFT_534890</name>
</gene>
<feature type="region of interest" description="Disordered" evidence="1">
    <location>
        <begin position="383"/>
        <end position="403"/>
    </location>
</feature>
<dbReference type="OrthoDB" id="1875589at2759"/>
<comment type="caution">
    <text evidence="2">The sequence shown here is derived from an EMBL/GenBank/DDBJ whole genome shotgun (WGS) entry which is preliminary data.</text>
</comment>
<keyword evidence="3" id="KW-1185">Reference proteome</keyword>
<sequence>MNLTPVRIRGKKRKLGAIVHSQDSSSPSSSKQLRISTPKLKKLVSSRRQHMSAMPTLQGLPQELLELIFIYSMNINLPRASPYLGRKLSSKTICMEFCMQSFFKTVDHKTNIRNRTITSDPSLQSDLLTCRFFTYPFFLKYVNKAHDAVSEMRGKAWRETGVAVPDASYFDGLWPFKFTKITFLSFAEGFRIPEKLLHGPWTTDKSFLLYVLVSLGGEIDWEASMAGEIAISGLKEAIREGDEHAVAALSVMVGWAKAITTEAIQYAVINCGCDIKILRHLLFNAQILYSSTPRSTLNLHDPILWRWTDEHPDKGVLLKDMLKKAENFSLQFYLPGETDWSRIVAFPYSGSKFDARTAFDVLTREMLTRLYINYGRRITRRRERRDMAHNGHNGAPQVPEEVE</sequence>
<accession>A0A9P4K7G5</accession>
<feature type="compositionally biased region" description="Low complexity" evidence="1">
    <location>
        <begin position="21"/>
        <end position="30"/>
    </location>
</feature>
<dbReference type="AlphaFoldDB" id="A0A9P4K7G5"/>
<feature type="region of interest" description="Disordered" evidence="1">
    <location>
        <begin position="14"/>
        <end position="35"/>
    </location>
</feature>
<reference evidence="3" key="1">
    <citation type="journal article" date="2020" name="Stud. Mycol.">
        <title>101 Dothideomycetes genomes: A test case for predicting lifestyles and emergence of pathogens.</title>
        <authorList>
            <person name="Haridas S."/>
            <person name="Albert R."/>
            <person name="Binder M."/>
            <person name="Bloem J."/>
            <person name="LaButti K."/>
            <person name="Salamov A."/>
            <person name="Andreopoulos B."/>
            <person name="Baker S."/>
            <person name="Barry K."/>
            <person name="Bills G."/>
            <person name="Bluhm B."/>
            <person name="Cannon C."/>
            <person name="Castanera R."/>
            <person name="Culley D."/>
            <person name="Daum C."/>
            <person name="Ezra D."/>
            <person name="Gonzalez J."/>
            <person name="Henrissat B."/>
            <person name="Kuo A."/>
            <person name="Liang C."/>
            <person name="Lipzen A."/>
            <person name="Lutzoni F."/>
            <person name="Magnuson J."/>
            <person name="Mondo S."/>
            <person name="Nolan M."/>
            <person name="Ohm R."/>
            <person name="Pangilinan J."/>
            <person name="Park H.-J."/>
            <person name="Ramirez L."/>
            <person name="Alfaro M."/>
            <person name="Sun H."/>
            <person name="Tritt A."/>
            <person name="Yoshinaga Y."/>
            <person name="Zwiers L.-H."/>
            <person name="Turgeon B."/>
            <person name="Goodwin S."/>
            <person name="Spatafora J."/>
            <person name="Crous P."/>
            <person name="Grigoriev I."/>
        </authorList>
    </citation>
    <scope>NUCLEOTIDE SEQUENCE [LARGE SCALE GENOMIC DNA]</scope>
    <source>
        <strain evidence="3">CBS 304.66</strain>
    </source>
</reference>
<evidence type="ECO:0000313" key="3">
    <source>
        <dbReference type="Proteomes" id="UP000800093"/>
    </source>
</evidence>
<proteinExistence type="predicted"/>
<dbReference type="Proteomes" id="UP000800093">
    <property type="component" value="Unassembled WGS sequence"/>
</dbReference>
<organism evidence="2 3">
    <name type="scientific">Lojkania enalia</name>
    <dbReference type="NCBI Taxonomy" id="147567"/>
    <lineage>
        <taxon>Eukaryota</taxon>
        <taxon>Fungi</taxon>
        <taxon>Dikarya</taxon>
        <taxon>Ascomycota</taxon>
        <taxon>Pezizomycotina</taxon>
        <taxon>Dothideomycetes</taxon>
        <taxon>Pleosporomycetidae</taxon>
        <taxon>Pleosporales</taxon>
        <taxon>Pleosporales incertae sedis</taxon>
        <taxon>Lojkania</taxon>
    </lineage>
</organism>
<evidence type="ECO:0000256" key="1">
    <source>
        <dbReference type="SAM" id="MobiDB-lite"/>
    </source>
</evidence>
<dbReference type="EMBL" id="ML986641">
    <property type="protein sequence ID" value="KAF2262398.1"/>
    <property type="molecule type" value="Genomic_DNA"/>
</dbReference>
<protein>
    <submittedName>
        <fullName evidence="2">Uncharacterized protein</fullName>
    </submittedName>
</protein>